<evidence type="ECO:0000313" key="2">
    <source>
        <dbReference type="Proteomes" id="UP000503017"/>
    </source>
</evidence>
<sequence length="161" mass="18686">MPNREALDPEEAKALADIEEYGCHILYVLEEEELAPFAYSVGIEHNFNAPELIVIGLRQEISKFIINEYCRRVRAGEVFQPGQRSSGFVESLECQFGAVHIDHYREHFGWDIWFYDGLDFRVMQLIYPTVEGIWPGDVEASDWFRKWQPLLERPPGNAGHN</sequence>
<dbReference type="RefSeq" id="WP_027029387.1">
    <property type="nucleotide sequence ID" value="NZ_CP033367.1"/>
</dbReference>
<dbReference type="AlphaFoldDB" id="A0A6M7WS25"/>
<name>A0A6M7WS25_RHILI</name>
<accession>A0A6M7WS25</accession>
<dbReference type="Proteomes" id="UP000503017">
    <property type="component" value="Chromosome"/>
</dbReference>
<organism evidence="1 2">
    <name type="scientific">Mesorhizobium loti R88b</name>
    <dbReference type="NCBI Taxonomy" id="935548"/>
    <lineage>
        <taxon>Bacteria</taxon>
        <taxon>Pseudomonadati</taxon>
        <taxon>Pseudomonadota</taxon>
        <taxon>Alphaproteobacteria</taxon>
        <taxon>Hyphomicrobiales</taxon>
        <taxon>Phyllobacteriaceae</taxon>
        <taxon>Mesorhizobium</taxon>
    </lineage>
</organism>
<proteinExistence type="predicted"/>
<dbReference type="Pfam" id="PF14081">
    <property type="entry name" value="DUF4262"/>
    <property type="match status" value="1"/>
</dbReference>
<dbReference type="EMBL" id="CP033367">
    <property type="protein sequence ID" value="QKD03449.1"/>
    <property type="molecule type" value="Genomic_DNA"/>
</dbReference>
<dbReference type="InterPro" id="IPR025358">
    <property type="entry name" value="DUF4262"/>
</dbReference>
<gene>
    <name evidence="1" type="ORF">EB235_19685</name>
</gene>
<protein>
    <submittedName>
        <fullName evidence="1">DUF4262 domain-containing protein</fullName>
    </submittedName>
</protein>
<reference evidence="1 2" key="1">
    <citation type="submission" date="2018-10" db="EMBL/GenBank/DDBJ databases">
        <authorList>
            <person name="Perry B.J."/>
            <person name="Sullivan J.T."/>
            <person name="Murphy R.J.T."/>
            <person name="Ramsay J.P."/>
            <person name="Ronson C.W."/>
        </authorList>
    </citation>
    <scope>NUCLEOTIDE SEQUENCE [LARGE SCALE GENOMIC DNA]</scope>
    <source>
        <strain evidence="1 2">R88b</strain>
    </source>
</reference>
<evidence type="ECO:0000313" key="1">
    <source>
        <dbReference type="EMBL" id="QKD03449.1"/>
    </source>
</evidence>